<protein>
    <submittedName>
        <fullName evidence="2">Uncharacterized protein</fullName>
    </submittedName>
</protein>
<proteinExistence type="predicted"/>
<accession>A0A9P3LBI2</accession>
<sequence length="268" mass="28992">MSPTRGPVRDVKVHVPRHNSQRIGPRTVTHVENIAKKQKKRTDVRQTAYESTSIMAQAIESASDWNSLLMTARAERGPQWDIGTQQFLVEQFSDLYYDPSPLREYEKEGKDEEAEASQKMERQSMPPPELSPQMRRNPHSGQGPSSMAFNSPRHPQQMQPNMPFANMAAVPPGQFYGNGDMGPGPSPMRMNTMGMPVDPMGGMGGMGGMNPMASMGGMGGMPGMPGMGGMGGMGMPGGMGMASPDLRRGMRPRGMSMGMGDDGFGGLH</sequence>
<name>A0A9P3LBI2_9APHY</name>
<dbReference type="EMBL" id="BPQB01000010">
    <property type="protein sequence ID" value="GJE88584.1"/>
    <property type="molecule type" value="Genomic_DNA"/>
</dbReference>
<dbReference type="AlphaFoldDB" id="A0A9P3LBI2"/>
<dbReference type="OrthoDB" id="5550090at2759"/>
<evidence type="ECO:0000256" key="1">
    <source>
        <dbReference type="SAM" id="MobiDB-lite"/>
    </source>
</evidence>
<feature type="compositionally biased region" description="Polar residues" evidence="1">
    <location>
        <begin position="139"/>
        <end position="160"/>
    </location>
</feature>
<comment type="caution">
    <text evidence="2">The sequence shown here is derived from an EMBL/GenBank/DDBJ whole genome shotgun (WGS) entry which is preliminary data.</text>
</comment>
<dbReference type="Proteomes" id="UP000703269">
    <property type="component" value="Unassembled WGS sequence"/>
</dbReference>
<feature type="region of interest" description="Disordered" evidence="1">
    <location>
        <begin position="1"/>
        <end position="22"/>
    </location>
</feature>
<organism evidence="2 3">
    <name type="scientific">Phanerochaete sordida</name>
    <dbReference type="NCBI Taxonomy" id="48140"/>
    <lineage>
        <taxon>Eukaryota</taxon>
        <taxon>Fungi</taxon>
        <taxon>Dikarya</taxon>
        <taxon>Basidiomycota</taxon>
        <taxon>Agaricomycotina</taxon>
        <taxon>Agaricomycetes</taxon>
        <taxon>Polyporales</taxon>
        <taxon>Phanerochaetaceae</taxon>
        <taxon>Phanerochaete</taxon>
    </lineage>
</organism>
<evidence type="ECO:0000313" key="2">
    <source>
        <dbReference type="EMBL" id="GJE88584.1"/>
    </source>
</evidence>
<keyword evidence="3" id="KW-1185">Reference proteome</keyword>
<feature type="region of interest" description="Disordered" evidence="1">
    <location>
        <begin position="105"/>
        <end position="160"/>
    </location>
</feature>
<gene>
    <name evidence="2" type="ORF">PsYK624_046670</name>
</gene>
<feature type="compositionally biased region" description="Basic and acidic residues" evidence="1">
    <location>
        <begin position="105"/>
        <end position="122"/>
    </location>
</feature>
<evidence type="ECO:0000313" key="3">
    <source>
        <dbReference type="Proteomes" id="UP000703269"/>
    </source>
</evidence>
<reference evidence="2 3" key="1">
    <citation type="submission" date="2021-08" db="EMBL/GenBank/DDBJ databases">
        <title>Draft Genome Sequence of Phanerochaete sordida strain YK-624.</title>
        <authorList>
            <person name="Mori T."/>
            <person name="Dohra H."/>
            <person name="Suzuki T."/>
            <person name="Kawagishi H."/>
            <person name="Hirai H."/>
        </authorList>
    </citation>
    <scope>NUCLEOTIDE SEQUENCE [LARGE SCALE GENOMIC DNA]</scope>
    <source>
        <strain evidence="2 3">YK-624</strain>
    </source>
</reference>